<gene>
    <name evidence="11" type="ORF">LPB137_10810</name>
</gene>
<feature type="domain" description="M23ase beta-sheet core" evidence="8">
    <location>
        <begin position="241"/>
        <end position="337"/>
    </location>
</feature>
<keyword evidence="7" id="KW-0482">Metalloprotease</keyword>
<evidence type="ECO:0000256" key="7">
    <source>
        <dbReference type="ARBA" id="ARBA00023049"/>
    </source>
</evidence>
<keyword evidence="12" id="KW-1185">Reference proteome</keyword>
<evidence type="ECO:0000256" key="4">
    <source>
        <dbReference type="ARBA" id="ARBA00022723"/>
    </source>
</evidence>
<dbReference type="InterPro" id="IPR045834">
    <property type="entry name" value="Csd3_N2"/>
</dbReference>
<dbReference type="GO" id="GO:0004222">
    <property type="term" value="F:metalloendopeptidase activity"/>
    <property type="evidence" value="ECO:0007669"/>
    <property type="project" value="TreeGrafter"/>
</dbReference>
<feature type="domain" description="Csd3-like second N-terminal" evidence="10">
    <location>
        <begin position="146"/>
        <end position="227"/>
    </location>
</feature>
<dbReference type="InterPro" id="IPR050570">
    <property type="entry name" value="Cell_wall_metabolism_enzyme"/>
</dbReference>
<evidence type="ECO:0000259" key="8">
    <source>
        <dbReference type="Pfam" id="PF01551"/>
    </source>
</evidence>
<dbReference type="SUPFAM" id="SSF51261">
    <property type="entry name" value="Duplicated hybrid motif"/>
    <property type="match status" value="1"/>
</dbReference>
<keyword evidence="5" id="KW-0378">Hydrolase</keyword>
<keyword evidence="4" id="KW-0479">Metal-binding</keyword>
<dbReference type="GO" id="GO:0030313">
    <property type="term" value="C:cell envelope"/>
    <property type="evidence" value="ECO:0007669"/>
    <property type="project" value="UniProtKB-SubCell"/>
</dbReference>
<dbReference type="Pfam" id="PF01551">
    <property type="entry name" value="Peptidase_M23"/>
    <property type="match status" value="1"/>
</dbReference>
<dbReference type="Gene3D" id="3.10.450.350">
    <property type="match status" value="1"/>
</dbReference>
<evidence type="ECO:0000256" key="5">
    <source>
        <dbReference type="ARBA" id="ARBA00022801"/>
    </source>
</evidence>
<evidence type="ECO:0000256" key="3">
    <source>
        <dbReference type="ARBA" id="ARBA00022670"/>
    </source>
</evidence>
<organism evidence="11 12">
    <name type="scientific">Poseidonibacter parvus</name>
    <dbReference type="NCBI Taxonomy" id="1850254"/>
    <lineage>
        <taxon>Bacteria</taxon>
        <taxon>Pseudomonadati</taxon>
        <taxon>Campylobacterota</taxon>
        <taxon>Epsilonproteobacteria</taxon>
        <taxon>Campylobacterales</taxon>
        <taxon>Arcobacteraceae</taxon>
        <taxon>Poseidonibacter</taxon>
    </lineage>
</organism>
<evidence type="ECO:0000256" key="1">
    <source>
        <dbReference type="ARBA" id="ARBA00001947"/>
    </source>
</evidence>
<dbReference type="Gene3D" id="2.70.70.10">
    <property type="entry name" value="Glucose Permease (Domain IIA)"/>
    <property type="match status" value="1"/>
</dbReference>
<evidence type="ECO:0000256" key="2">
    <source>
        <dbReference type="ARBA" id="ARBA00004196"/>
    </source>
</evidence>
<proteinExistence type="predicted"/>
<dbReference type="Pfam" id="PF19425">
    <property type="entry name" value="Csd3_N2"/>
    <property type="match status" value="1"/>
</dbReference>
<dbReference type="InterPro" id="IPR040653">
    <property type="entry name" value="Csd3_N"/>
</dbReference>
<keyword evidence="6" id="KW-0862">Zinc</keyword>
<reference evidence="11 12" key="1">
    <citation type="submission" date="2017-01" db="EMBL/GenBank/DDBJ databases">
        <title>Genome sequencing of Arcobacter sp. LPB0137.</title>
        <authorList>
            <person name="Lee G.-W."/>
            <person name="Yi H."/>
        </authorList>
    </citation>
    <scope>NUCLEOTIDE SEQUENCE [LARGE SCALE GENOMIC DNA]</scope>
    <source>
        <strain evidence="11 12">LPB0137</strain>
    </source>
</reference>
<dbReference type="GO" id="GO:0006508">
    <property type="term" value="P:proteolysis"/>
    <property type="evidence" value="ECO:0007669"/>
    <property type="project" value="UniProtKB-KW"/>
</dbReference>
<evidence type="ECO:0000313" key="11">
    <source>
        <dbReference type="EMBL" id="APW67005.1"/>
    </source>
</evidence>
<dbReference type="STRING" id="1850254.LPB137_10810"/>
<dbReference type="InterPro" id="IPR011055">
    <property type="entry name" value="Dup_hybrid_motif"/>
</dbReference>
<dbReference type="PANTHER" id="PTHR21666">
    <property type="entry name" value="PEPTIDASE-RELATED"/>
    <property type="match status" value="1"/>
</dbReference>
<evidence type="ECO:0000259" key="10">
    <source>
        <dbReference type="Pfam" id="PF19425"/>
    </source>
</evidence>
<dbReference type="CDD" id="cd12797">
    <property type="entry name" value="M23_peptidase"/>
    <property type="match status" value="1"/>
</dbReference>
<feature type="domain" description="Csd3 N-terminal" evidence="9">
    <location>
        <begin position="24"/>
        <end position="105"/>
    </location>
</feature>
<dbReference type="InterPro" id="IPR016047">
    <property type="entry name" value="M23ase_b-sheet_dom"/>
</dbReference>
<evidence type="ECO:0000256" key="6">
    <source>
        <dbReference type="ARBA" id="ARBA00022833"/>
    </source>
</evidence>
<dbReference type="GO" id="GO:0046872">
    <property type="term" value="F:metal ion binding"/>
    <property type="evidence" value="ECO:0007669"/>
    <property type="project" value="UniProtKB-KW"/>
</dbReference>
<dbReference type="KEGG" id="alp:LPB137_10810"/>
<comment type="cofactor">
    <cofactor evidence="1">
        <name>Zn(2+)</name>
        <dbReference type="ChEBI" id="CHEBI:29105"/>
    </cofactor>
</comment>
<dbReference type="OrthoDB" id="9815245at2"/>
<dbReference type="Proteomes" id="UP000186074">
    <property type="component" value="Chromosome"/>
</dbReference>
<comment type="subcellular location">
    <subcellularLocation>
        <location evidence="2">Cell envelope</location>
    </subcellularLocation>
</comment>
<evidence type="ECO:0000313" key="12">
    <source>
        <dbReference type="Proteomes" id="UP000186074"/>
    </source>
</evidence>
<accession>A0A1P8KR27</accession>
<evidence type="ECO:0000259" key="9">
    <source>
        <dbReference type="Pfam" id="PF18059"/>
    </source>
</evidence>
<dbReference type="Pfam" id="PF18059">
    <property type="entry name" value="Csd3_N"/>
    <property type="match status" value="1"/>
</dbReference>
<name>A0A1P8KR27_9BACT</name>
<protein>
    <submittedName>
        <fullName evidence="11">Peptidase M24</fullName>
    </submittedName>
</protein>
<dbReference type="AlphaFoldDB" id="A0A1P8KR27"/>
<dbReference type="PANTHER" id="PTHR21666:SF288">
    <property type="entry name" value="CELL DIVISION PROTEIN YTFB"/>
    <property type="match status" value="1"/>
</dbReference>
<keyword evidence="3" id="KW-0645">Protease</keyword>
<dbReference type="RefSeq" id="WP_076089353.1">
    <property type="nucleotide sequence ID" value="NZ_CP019070.1"/>
</dbReference>
<sequence length="395" mass="45335">MKKIILSIIIFFNLLHSAEVKEIPWPSGESFLTFLEKYAIPQKLYFDLEKEDKELCSEIVADKRFYLYLNDDESFNQVLIPVSEDIQLHIYKESDGTFKFQTLPINYVEYNETVAIPVTVSVSHDIQKATGDVALALQLKSLFKGIVDFRKMQKGDFIALKYTKKSLLGRPHGLPELDAAMVEIRGKKYYRIKNNKDDKYYDEKGKGFTKTYFFKIPLTYKRISSVFTKKRWHPVLKRYRAHLGTDFAAPRGRKIYAAGDGRIEFKGRRGGYGNTIIINHRNGYKTLYAHQNGFRKGLKRGANVKKGQHIGYVGSTGLSSGPHLHLGVYKNGKAVDPLKVIRRPKTNGLSGKHKATFLANSKKITDKFKSEMQSENRQKATRLDRLTYKSDVKKI</sequence>
<dbReference type="EMBL" id="CP019070">
    <property type="protein sequence ID" value="APW67005.1"/>
    <property type="molecule type" value="Genomic_DNA"/>
</dbReference>